<dbReference type="AlphaFoldDB" id="A0A8H4KBM6"/>
<feature type="non-terminal residue" evidence="2">
    <location>
        <position position="1"/>
    </location>
</feature>
<sequence length="121" mass="13383">VSNYQLWSKPDDAEPVSSDELWKPSSTARFLELTPALKDYDKQNAESGTSRRGRTLEARPPPPIYPGSSSSAFLPGASDTPRDFSAQALWVRAQSPAPGSREDGSWLDKSLRKSLSFVQLW</sequence>
<evidence type="ECO:0000313" key="2">
    <source>
        <dbReference type="EMBL" id="KAF4446323.1"/>
    </source>
</evidence>
<dbReference type="EMBL" id="JAADYS010003544">
    <property type="protein sequence ID" value="KAF4446323.1"/>
    <property type="molecule type" value="Genomic_DNA"/>
</dbReference>
<evidence type="ECO:0000256" key="1">
    <source>
        <dbReference type="SAM" id="MobiDB-lite"/>
    </source>
</evidence>
<gene>
    <name evidence="2" type="ORF">FALBO_17090</name>
</gene>
<proteinExistence type="predicted"/>
<comment type="caution">
    <text evidence="2">The sequence shown here is derived from an EMBL/GenBank/DDBJ whole genome shotgun (WGS) entry which is preliminary data.</text>
</comment>
<protein>
    <submittedName>
        <fullName evidence="2">Uncharacterized protein</fullName>
    </submittedName>
</protein>
<keyword evidence="3" id="KW-1185">Reference proteome</keyword>
<feature type="region of interest" description="Disordered" evidence="1">
    <location>
        <begin position="39"/>
        <end position="78"/>
    </location>
</feature>
<evidence type="ECO:0000313" key="3">
    <source>
        <dbReference type="Proteomes" id="UP000554235"/>
    </source>
</evidence>
<name>A0A8H4KBM6_9HYPO</name>
<feature type="region of interest" description="Disordered" evidence="1">
    <location>
        <begin position="1"/>
        <end position="21"/>
    </location>
</feature>
<accession>A0A8H4KBM6</accession>
<dbReference type="OrthoDB" id="5370537at2759"/>
<reference evidence="2 3" key="1">
    <citation type="submission" date="2020-01" db="EMBL/GenBank/DDBJ databases">
        <title>Identification and distribution of gene clusters putatively required for synthesis of sphingolipid metabolism inhibitors in phylogenetically diverse species of the filamentous fungus Fusarium.</title>
        <authorList>
            <person name="Kim H.-S."/>
            <person name="Busman M."/>
            <person name="Brown D.W."/>
            <person name="Divon H."/>
            <person name="Uhlig S."/>
            <person name="Proctor R.H."/>
        </authorList>
    </citation>
    <scope>NUCLEOTIDE SEQUENCE [LARGE SCALE GENOMIC DNA]</scope>
    <source>
        <strain evidence="2 3">NRRL 20459</strain>
    </source>
</reference>
<dbReference type="Proteomes" id="UP000554235">
    <property type="component" value="Unassembled WGS sequence"/>
</dbReference>
<organism evidence="2 3">
    <name type="scientific">Fusarium albosuccineum</name>
    <dbReference type="NCBI Taxonomy" id="1237068"/>
    <lineage>
        <taxon>Eukaryota</taxon>
        <taxon>Fungi</taxon>
        <taxon>Dikarya</taxon>
        <taxon>Ascomycota</taxon>
        <taxon>Pezizomycotina</taxon>
        <taxon>Sordariomycetes</taxon>
        <taxon>Hypocreomycetidae</taxon>
        <taxon>Hypocreales</taxon>
        <taxon>Nectriaceae</taxon>
        <taxon>Fusarium</taxon>
        <taxon>Fusarium decemcellulare species complex</taxon>
    </lineage>
</organism>